<feature type="transmembrane region" description="Helical" evidence="6">
    <location>
        <begin position="427"/>
        <end position="450"/>
    </location>
</feature>
<gene>
    <name evidence="8" type="ORF">D9V37_12335</name>
</gene>
<sequence>MWDTIRYRRLQALTIAVLAALVTTCVVVAPLYDRATQQALTRIELEHATVAVRGLSVSAGAENAEEAPPDPGDVAASVPRALRARFEPPIRQQTAQPDATAAPTGMTPLVGELLSRDAVCRHVRMVQGSCPTGARQIAVSTFDAKLLGLVPGTAVVVSGATESGGVAHHVTMHVVGVYRQVRGAYWFGQSLTGRSGLQTGDSSSGLLHDDWVTAAATYTDPRVPVLPLTVNRADLGLQPHTMGVDELLASGSAISRLVRRYRSDPGFSAAAFRLYSGLPGIAANMRHQREQSQVTIPLLTVQLGVLAVVVLWLVLGAATEQRRPEVAVAVLRGRGRSGARSLLLRELLPVALAGVPLGIVAALVLTWLARTRLLPGSAPFEIRLPVVLAVAASVVVLCVVVVLVVLGATRRSVEQLLRRVPARRSGWSVGVTEALLLAAGGTAVVAFVTGGLDGPIALAAPALLALVVGMLLAHATTPVATALGRRLLRRGRVAASVSVLDAARTPATRRTIAIVTVATSLLVFASAAVLVGGRNRSLAAEQEAGASLTADVYGDDLRGVQAAVRQVDPTQRRLTTVVSVTPAASGAQQTIAVDPAAFERVGLFAGRSSPPDLSGLTPRAAVPLTLTGDAVSVTVATDDLASRAAVERADGRPATAPVSLALDLLTDDNEPVSIDLGALGLGTSSRAASALVPCSRTCHLVGVSLGTNPGATVSGTVSLSGLTSTTGGGDPTTVAVGPAGRWRRLDERSKGSMTPVSTTPTSLSIVAETKGSDTTTMTQQWLPTSLPALVTRGRGSTVAGLDGQDRAAHAVGRIARIPQAGPYAALVDLDLAARGSTVDPTDQIQVWFAHDDPALLTRLSRALAQREIRLSSHTSLAEVRRTYDQSTAAWSLALGVVVGVAALLLGLLVVVVMAVTTWRTRSRDLAALRLAGLGRRTVRSVATRAQVPALVLAVLAGTLCGAEGARLTLPTVPLFAHAPDVSTLDLRLPWWAIATVAVAALVLLIAVGWAAGAAIARRADLQRVRETL</sequence>
<feature type="domain" description="ABC3 transporter permease C-terminal" evidence="7">
    <location>
        <begin position="897"/>
        <end position="1017"/>
    </location>
</feature>
<feature type="transmembrane region" description="Helical" evidence="6">
    <location>
        <begin position="382"/>
        <end position="406"/>
    </location>
</feature>
<dbReference type="GO" id="GO:0005886">
    <property type="term" value="C:plasma membrane"/>
    <property type="evidence" value="ECO:0007669"/>
    <property type="project" value="UniProtKB-SubCell"/>
</dbReference>
<dbReference type="RefSeq" id="WP_121806423.1">
    <property type="nucleotide sequence ID" value="NZ_RDBE01000007.1"/>
</dbReference>
<dbReference type="EMBL" id="RDBE01000007">
    <property type="protein sequence ID" value="RLV49321.1"/>
    <property type="molecule type" value="Genomic_DNA"/>
</dbReference>
<dbReference type="InterPro" id="IPR003838">
    <property type="entry name" value="ABC3_permease_C"/>
</dbReference>
<keyword evidence="2" id="KW-1003">Cell membrane</keyword>
<evidence type="ECO:0000256" key="2">
    <source>
        <dbReference type="ARBA" id="ARBA00022475"/>
    </source>
</evidence>
<comment type="caution">
    <text evidence="8">The sequence shown here is derived from an EMBL/GenBank/DDBJ whole genome shotgun (WGS) entry which is preliminary data.</text>
</comment>
<evidence type="ECO:0000313" key="9">
    <source>
        <dbReference type="Proteomes" id="UP000281708"/>
    </source>
</evidence>
<feature type="transmembrane region" description="Helical" evidence="6">
    <location>
        <begin position="294"/>
        <end position="315"/>
    </location>
</feature>
<dbReference type="Proteomes" id="UP000281708">
    <property type="component" value="Unassembled WGS sequence"/>
</dbReference>
<reference evidence="8 9" key="1">
    <citation type="submission" date="2018-10" db="EMBL/GenBank/DDBJ databases">
        <title>Marmoricola sp. 4Q3S-7 whole genome shotgun sequence.</title>
        <authorList>
            <person name="Li F."/>
        </authorList>
    </citation>
    <scope>NUCLEOTIDE SEQUENCE [LARGE SCALE GENOMIC DNA]</scope>
    <source>
        <strain evidence="8 9">4Q3S-7</strain>
    </source>
</reference>
<feature type="transmembrane region" description="Helical" evidence="6">
    <location>
        <begin position="12"/>
        <end position="32"/>
    </location>
</feature>
<evidence type="ECO:0000256" key="3">
    <source>
        <dbReference type="ARBA" id="ARBA00022692"/>
    </source>
</evidence>
<feature type="transmembrane region" description="Helical" evidence="6">
    <location>
        <begin position="989"/>
        <end position="1016"/>
    </location>
</feature>
<proteinExistence type="predicted"/>
<protein>
    <submittedName>
        <fullName evidence="8">FtsX-like permease family protein</fullName>
    </submittedName>
</protein>
<dbReference type="OrthoDB" id="3275641at2"/>
<evidence type="ECO:0000256" key="4">
    <source>
        <dbReference type="ARBA" id="ARBA00022989"/>
    </source>
</evidence>
<feature type="transmembrane region" description="Helical" evidence="6">
    <location>
        <begin position="889"/>
        <end position="915"/>
    </location>
</feature>
<feature type="transmembrane region" description="Helical" evidence="6">
    <location>
        <begin position="347"/>
        <end position="370"/>
    </location>
</feature>
<evidence type="ECO:0000259" key="7">
    <source>
        <dbReference type="Pfam" id="PF02687"/>
    </source>
</evidence>
<organism evidence="8 9">
    <name type="scientific">Nocardioides mangrovicus</name>
    <dbReference type="NCBI Taxonomy" id="2478913"/>
    <lineage>
        <taxon>Bacteria</taxon>
        <taxon>Bacillati</taxon>
        <taxon>Actinomycetota</taxon>
        <taxon>Actinomycetes</taxon>
        <taxon>Propionibacteriales</taxon>
        <taxon>Nocardioidaceae</taxon>
        <taxon>Nocardioides</taxon>
    </lineage>
</organism>
<evidence type="ECO:0000313" key="8">
    <source>
        <dbReference type="EMBL" id="RLV49321.1"/>
    </source>
</evidence>
<keyword evidence="5 6" id="KW-0472">Membrane</keyword>
<comment type="subcellular location">
    <subcellularLocation>
        <location evidence="1">Cell membrane</location>
        <topology evidence="1">Multi-pass membrane protein</topology>
    </subcellularLocation>
</comment>
<feature type="transmembrane region" description="Helical" evidence="6">
    <location>
        <begin position="456"/>
        <end position="483"/>
    </location>
</feature>
<evidence type="ECO:0000256" key="5">
    <source>
        <dbReference type="ARBA" id="ARBA00023136"/>
    </source>
</evidence>
<feature type="domain" description="ABC3 transporter permease C-terminal" evidence="7">
    <location>
        <begin position="303"/>
        <end position="408"/>
    </location>
</feature>
<name>A0A3L8P2P0_9ACTN</name>
<dbReference type="Pfam" id="PF02687">
    <property type="entry name" value="FtsX"/>
    <property type="match status" value="2"/>
</dbReference>
<keyword evidence="3 6" id="KW-0812">Transmembrane</keyword>
<keyword evidence="4 6" id="KW-1133">Transmembrane helix</keyword>
<dbReference type="AlphaFoldDB" id="A0A3L8P2P0"/>
<feature type="transmembrane region" description="Helical" evidence="6">
    <location>
        <begin position="949"/>
        <end position="969"/>
    </location>
</feature>
<feature type="transmembrane region" description="Helical" evidence="6">
    <location>
        <begin position="512"/>
        <end position="533"/>
    </location>
</feature>
<keyword evidence="9" id="KW-1185">Reference proteome</keyword>
<evidence type="ECO:0000256" key="1">
    <source>
        <dbReference type="ARBA" id="ARBA00004651"/>
    </source>
</evidence>
<accession>A0A3L8P2P0</accession>
<evidence type="ECO:0000256" key="6">
    <source>
        <dbReference type="SAM" id="Phobius"/>
    </source>
</evidence>